<evidence type="ECO:0000256" key="5">
    <source>
        <dbReference type="PIRNR" id="PIRNR005426"/>
    </source>
</evidence>
<name>A0AAX2JD87_9FUSO</name>
<dbReference type="SUPFAM" id="SSF55469">
    <property type="entry name" value="FMN-dependent nitroreductase-like"/>
    <property type="match status" value="1"/>
</dbReference>
<dbReference type="GO" id="GO:0008752">
    <property type="term" value="F:FMN reductase [NAD(P)H] activity"/>
    <property type="evidence" value="ECO:0007669"/>
    <property type="project" value="UniProtKB-EC"/>
</dbReference>
<dbReference type="RefSeq" id="WP_005981543.1">
    <property type="nucleotide sequence ID" value="NZ_CABKNW010000005.1"/>
</dbReference>
<gene>
    <name evidence="7" type="primary">nfrA2</name>
    <name evidence="7" type="ORF">NCTC12112_02205</name>
</gene>
<dbReference type="Gene3D" id="3.40.109.10">
    <property type="entry name" value="NADH Oxidase"/>
    <property type="match status" value="1"/>
</dbReference>
<keyword evidence="5" id="KW-0521">NADP</keyword>
<evidence type="ECO:0000256" key="4">
    <source>
        <dbReference type="ARBA" id="ARBA00023002"/>
    </source>
</evidence>
<sequence>MNCLDLIMKRKSVRVYEEKEIPIEVKDKILAATFQAPTAGNMMMYSIIEIDDQSIKDKLVKTCDNQGMIGKAPLLLLFLADFQRWMDYIEASGVKDFNKENNFEEYIPKEGDMFLAINDALIAAQTAVLATEDLGLGSCYIGDIMENFEIHKELFNLPKYTLPITMLCIGYPTEQQKNRTMRRRYFSKDMIVHKNSYRKPSVEEFKAMDKKIVEKDSPVFLPGCHNQAIHMYKRKITSDFMSEMNRSVKAMIDSWMED</sequence>
<keyword evidence="4 5" id="KW-0560">Oxidoreductase</keyword>
<evidence type="ECO:0000313" key="8">
    <source>
        <dbReference type="Proteomes" id="UP000249008"/>
    </source>
</evidence>
<dbReference type="EC" id="1.5.1.39" evidence="7"/>
<dbReference type="EMBL" id="LS483487">
    <property type="protein sequence ID" value="SQJ08119.1"/>
    <property type="molecule type" value="Genomic_DNA"/>
</dbReference>
<dbReference type="Proteomes" id="UP000249008">
    <property type="component" value="Chromosome 1"/>
</dbReference>
<evidence type="ECO:0000259" key="6">
    <source>
        <dbReference type="Pfam" id="PF00881"/>
    </source>
</evidence>
<keyword evidence="3 5" id="KW-0288">FMN</keyword>
<comment type="similarity">
    <text evidence="1 5">Belongs to the flavin oxidoreductase frp family.</text>
</comment>
<evidence type="ECO:0000256" key="3">
    <source>
        <dbReference type="ARBA" id="ARBA00022643"/>
    </source>
</evidence>
<dbReference type="PIRSF" id="PIRSF005426">
    <property type="entry name" value="Frp"/>
    <property type="match status" value="1"/>
</dbReference>
<accession>A0AAX2JD87</accession>
<dbReference type="InterPro" id="IPR000415">
    <property type="entry name" value="Nitroreductase-like"/>
</dbReference>
<organism evidence="7 8">
    <name type="scientific">Fusobacterium ulcerans</name>
    <dbReference type="NCBI Taxonomy" id="861"/>
    <lineage>
        <taxon>Bacteria</taxon>
        <taxon>Fusobacteriati</taxon>
        <taxon>Fusobacteriota</taxon>
        <taxon>Fusobacteriia</taxon>
        <taxon>Fusobacteriales</taxon>
        <taxon>Fusobacteriaceae</taxon>
        <taxon>Fusobacterium</taxon>
    </lineage>
</organism>
<dbReference type="InterPro" id="IPR016446">
    <property type="entry name" value="Flavin_OxRdtase_Frp"/>
</dbReference>
<dbReference type="Pfam" id="PF00881">
    <property type="entry name" value="Nitroreductase"/>
    <property type="match status" value="1"/>
</dbReference>
<dbReference type="PANTHER" id="PTHR43425:SF2">
    <property type="entry name" value="OXYGEN-INSENSITIVE NADPH NITROREDUCTASE"/>
    <property type="match status" value="1"/>
</dbReference>
<dbReference type="AlphaFoldDB" id="A0AAX2JD87"/>
<reference evidence="7 8" key="1">
    <citation type="submission" date="2018-06" db="EMBL/GenBank/DDBJ databases">
        <authorList>
            <consortium name="Pathogen Informatics"/>
            <person name="Doyle S."/>
        </authorList>
    </citation>
    <scope>NUCLEOTIDE SEQUENCE [LARGE SCALE GENOMIC DNA]</scope>
    <source>
        <strain evidence="7 8">NCTC12112</strain>
    </source>
</reference>
<evidence type="ECO:0000256" key="1">
    <source>
        <dbReference type="ARBA" id="ARBA00008366"/>
    </source>
</evidence>
<keyword evidence="2 5" id="KW-0285">Flavoprotein</keyword>
<proteinExistence type="inferred from homology"/>
<protein>
    <submittedName>
        <fullName evidence="7">FMN reductase [NAD(P)H]</fullName>
        <ecNumber evidence="7">1.5.1.39</ecNumber>
    </submittedName>
</protein>
<dbReference type="PANTHER" id="PTHR43425">
    <property type="entry name" value="OXYGEN-INSENSITIVE NADPH NITROREDUCTASE"/>
    <property type="match status" value="1"/>
</dbReference>
<feature type="domain" description="Nitroreductase" evidence="6">
    <location>
        <begin position="7"/>
        <end position="171"/>
    </location>
</feature>
<evidence type="ECO:0000313" key="7">
    <source>
        <dbReference type="EMBL" id="SQJ08119.1"/>
    </source>
</evidence>
<evidence type="ECO:0000256" key="2">
    <source>
        <dbReference type="ARBA" id="ARBA00022630"/>
    </source>
</evidence>
<dbReference type="KEGG" id="ful:C4N20_01635"/>
<dbReference type="InterPro" id="IPR029479">
    <property type="entry name" value="Nitroreductase"/>
</dbReference>
<dbReference type="GeneID" id="78453491"/>